<feature type="domain" description="Thiolase C-terminal" evidence="7">
    <location>
        <begin position="270"/>
        <end position="392"/>
    </location>
</feature>
<dbReference type="STRING" id="553385.GCA_000591415_02091"/>
<keyword evidence="2 5" id="KW-0808">Transferase</keyword>
<dbReference type="InterPro" id="IPR020616">
    <property type="entry name" value="Thiolase_N"/>
</dbReference>
<dbReference type="RefSeq" id="WP_024952156.1">
    <property type="nucleotide sequence ID" value="NZ_CAWOWR010000087.1"/>
</dbReference>
<keyword evidence="3 5" id="KW-0012">Acyltransferase</keyword>
<gene>
    <name evidence="8" type="ORF">FQP86_06135</name>
</gene>
<dbReference type="GO" id="GO:0003988">
    <property type="term" value="F:acetyl-CoA C-acyltransferase activity"/>
    <property type="evidence" value="ECO:0007669"/>
    <property type="project" value="UniProtKB-ARBA"/>
</dbReference>
<dbReference type="EMBL" id="VNFH01000003">
    <property type="protein sequence ID" value="TVU72087.1"/>
    <property type="molecule type" value="Genomic_DNA"/>
</dbReference>
<dbReference type="InterPro" id="IPR020613">
    <property type="entry name" value="Thiolase_CS"/>
</dbReference>
<feature type="active site" description="Proton acceptor" evidence="4">
    <location>
        <position position="349"/>
    </location>
</feature>
<dbReference type="InterPro" id="IPR020610">
    <property type="entry name" value="Thiolase_AS"/>
</dbReference>
<evidence type="ECO:0000259" key="6">
    <source>
        <dbReference type="Pfam" id="PF00108"/>
    </source>
</evidence>
<dbReference type="GO" id="GO:0044281">
    <property type="term" value="P:small molecule metabolic process"/>
    <property type="evidence" value="ECO:0007669"/>
    <property type="project" value="UniProtKB-ARBA"/>
</dbReference>
<proteinExistence type="inferred from homology"/>
<evidence type="ECO:0000313" key="8">
    <source>
        <dbReference type="EMBL" id="TVU72087.1"/>
    </source>
</evidence>
<dbReference type="FunFam" id="3.40.47.10:FF:000010">
    <property type="entry name" value="Acetyl-CoA acetyltransferase (Thiolase)"/>
    <property type="match status" value="1"/>
</dbReference>
<dbReference type="PANTHER" id="PTHR18919:SF107">
    <property type="entry name" value="ACETYL-COA ACETYLTRANSFERASE, CYTOSOLIC"/>
    <property type="match status" value="1"/>
</dbReference>
<dbReference type="PANTHER" id="PTHR18919">
    <property type="entry name" value="ACETYL-COA C-ACYLTRANSFERASE"/>
    <property type="match status" value="1"/>
</dbReference>
<evidence type="ECO:0000313" key="9">
    <source>
        <dbReference type="Proteomes" id="UP000319941"/>
    </source>
</evidence>
<accession>A0A558HSH3</accession>
<evidence type="ECO:0000256" key="2">
    <source>
        <dbReference type="ARBA" id="ARBA00022679"/>
    </source>
</evidence>
<dbReference type="PROSITE" id="PS00098">
    <property type="entry name" value="THIOLASE_1"/>
    <property type="match status" value="1"/>
</dbReference>
<feature type="active site" description="Acyl-thioester intermediate" evidence="4">
    <location>
        <position position="88"/>
    </location>
</feature>
<dbReference type="PROSITE" id="PS00737">
    <property type="entry name" value="THIOLASE_2"/>
    <property type="match status" value="1"/>
</dbReference>
<evidence type="ECO:0000259" key="7">
    <source>
        <dbReference type="Pfam" id="PF02803"/>
    </source>
</evidence>
<evidence type="ECO:0000256" key="4">
    <source>
        <dbReference type="PIRSR" id="PIRSR000429-1"/>
    </source>
</evidence>
<dbReference type="InterPro" id="IPR002155">
    <property type="entry name" value="Thiolase"/>
</dbReference>
<dbReference type="CDD" id="cd00751">
    <property type="entry name" value="thiolase"/>
    <property type="match status" value="1"/>
</dbReference>
<comment type="similarity">
    <text evidence="1 5">Belongs to the thiolase-like superfamily. Thiolase family.</text>
</comment>
<reference evidence="8 9" key="1">
    <citation type="submission" date="2019-07" db="EMBL/GenBank/DDBJ databases">
        <title>Diversity of Bacteria from Kongsfjorden, Arctic.</title>
        <authorList>
            <person name="Yu Y."/>
        </authorList>
    </citation>
    <scope>NUCLEOTIDE SEQUENCE [LARGE SCALE GENOMIC DNA]</scope>
    <source>
        <strain evidence="8 9">SM1923</strain>
    </source>
</reference>
<dbReference type="InterPro" id="IPR020617">
    <property type="entry name" value="Thiolase_C"/>
</dbReference>
<dbReference type="PIRSF" id="PIRSF000429">
    <property type="entry name" value="Ac-CoA_Ac_transf"/>
    <property type="match status" value="1"/>
</dbReference>
<dbReference type="InterPro" id="IPR020615">
    <property type="entry name" value="Thiolase_acyl_enz_int_AS"/>
</dbReference>
<keyword evidence="9" id="KW-1185">Reference proteome</keyword>
<dbReference type="AlphaFoldDB" id="A0A558HSH3"/>
<evidence type="ECO:0000256" key="3">
    <source>
        <dbReference type="ARBA" id="ARBA00023315"/>
    </source>
</evidence>
<protein>
    <submittedName>
        <fullName evidence="8">Acetyl-CoA C-acetyltransferase</fullName>
    </submittedName>
</protein>
<feature type="domain" description="Thiolase N-terminal" evidence="6">
    <location>
        <begin position="4"/>
        <end position="262"/>
    </location>
</feature>
<dbReference type="NCBIfam" id="TIGR01930">
    <property type="entry name" value="AcCoA-C-Actrans"/>
    <property type="match status" value="1"/>
</dbReference>
<dbReference type="InterPro" id="IPR016039">
    <property type="entry name" value="Thiolase-like"/>
</dbReference>
<sequence length="393" mass="40549">MQDVVIVAARRTAVGAFSGSLAGISAADLGAHVIKDILASTGVSGDQVDEVLLGQVLTAGCGQNPARQAVIKAGLPEGVPAMTINKVCGSGLKALHLATQAIRCGDADLVLAGGQENMSMSPHLLPNSRNGQRMGDWKAIDSMVHDGLWDAFNDIHMGVTAENLAEKYDISREAQDAFAAASQQKACAAIEAGRFKGQIVPVEIPQRKGDPVVFDTDENPRAGTTAEKLAGMRPAFKKDGSVTAGNASSLNDGAAVVMLCSADKARELGLTPLATIKAYASSGVDPKIMGIGPAPATRRCLEKAGWSLEDLDLVEANEAFAAQALSVNKELGWDTDKVNVNGGAIALGHPIGASGCRILVSLVHEMIARDAKKGLATLCIGGGQGIALAIERS</sequence>
<dbReference type="SUPFAM" id="SSF53901">
    <property type="entry name" value="Thiolase-like"/>
    <property type="match status" value="2"/>
</dbReference>
<feature type="active site" description="Proton acceptor" evidence="4">
    <location>
        <position position="379"/>
    </location>
</feature>
<organism evidence="8 9">
    <name type="scientific">Cobetia crustatorum</name>
    <dbReference type="NCBI Taxonomy" id="553385"/>
    <lineage>
        <taxon>Bacteria</taxon>
        <taxon>Pseudomonadati</taxon>
        <taxon>Pseudomonadota</taxon>
        <taxon>Gammaproteobacteria</taxon>
        <taxon>Oceanospirillales</taxon>
        <taxon>Halomonadaceae</taxon>
        <taxon>Cobetia</taxon>
    </lineage>
</organism>
<evidence type="ECO:0000256" key="1">
    <source>
        <dbReference type="ARBA" id="ARBA00010982"/>
    </source>
</evidence>
<dbReference type="OrthoDB" id="9764638at2"/>
<evidence type="ECO:0000256" key="5">
    <source>
        <dbReference type="RuleBase" id="RU003557"/>
    </source>
</evidence>
<dbReference type="Pfam" id="PF00108">
    <property type="entry name" value="Thiolase_N"/>
    <property type="match status" value="1"/>
</dbReference>
<dbReference type="Gene3D" id="3.40.47.10">
    <property type="match status" value="2"/>
</dbReference>
<dbReference type="Pfam" id="PF02803">
    <property type="entry name" value="Thiolase_C"/>
    <property type="match status" value="1"/>
</dbReference>
<dbReference type="Proteomes" id="UP000319941">
    <property type="component" value="Unassembled WGS sequence"/>
</dbReference>
<dbReference type="NCBIfam" id="NF004206">
    <property type="entry name" value="PRK05656.1"/>
    <property type="match status" value="1"/>
</dbReference>
<comment type="caution">
    <text evidence="8">The sequence shown here is derived from an EMBL/GenBank/DDBJ whole genome shotgun (WGS) entry which is preliminary data.</text>
</comment>
<dbReference type="PROSITE" id="PS00099">
    <property type="entry name" value="THIOLASE_3"/>
    <property type="match status" value="1"/>
</dbReference>
<name>A0A558HSH3_9GAMM</name>